<sequence>MQVKGIKRGKTIELLQDIDLPDGVEITVEVKTVPILSLSERLNRLRSIFGAWQNQPELDEIFSEF</sequence>
<dbReference type="EMBL" id="JADEWU010000053">
    <property type="protein sequence ID" value="MBE9145330.1"/>
    <property type="molecule type" value="Genomic_DNA"/>
</dbReference>
<evidence type="ECO:0000313" key="2">
    <source>
        <dbReference type="Proteomes" id="UP000640725"/>
    </source>
</evidence>
<accession>A0ABR9UFT9</accession>
<gene>
    <name evidence="1" type="ORF">IQ236_19210</name>
</gene>
<protein>
    <submittedName>
        <fullName evidence="1">Uncharacterized protein</fullName>
    </submittedName>
</protein>
<dbReference type="RefSeq" id="WP_193870788.1">
    <property type="nucleotide sequence ID" value="NZ_JADEWU010000053.1"/>
</dbReference>
<evidence type="ECO:0000313" key="1">
    <source>
        <dbReference type="EMBL" id="MBE9145330.1"/>
    </source>
</evidence>
<reference evidence="1 2" key="1">
    <citation type="submission" date="2020-10" db="EMBL/GenBank/DDBJ databases">
        <authorList>
            <person name="Castelo-Branco R."/>
            <person name="Eusebio N."/>
            <person name="Adriana R."/>
            <person name="Vieira A."/>
            <person name="Brugerolle De Fraissinette N."/>
            <person name="Rezende De Castro R."/>
            <person name="Schneider M.P."/>
            <person name="Vasconcelos V."/>
            <person name="Leao P.N."/>
        </authorList>
    </citation>
    <scope>NUCLEOTIDE SEQUENCE [LARGE SCALE GENOMIC DNA]</scope>
    <source>
        <strain evidence="1 2">LEGE 06226</strain>
    </source>
</reference>
<name>A0ABR9UFT9_9CYAN</name>
<proteinExistence type="predicted"/>
<comment type="caution">
    <text evidence="1">The sequence shown here is derived from an EMBL/GenBank/DDBJ whole genome shotgun (WGS) entry which is preliminary data.</text>
</comment>
<organism evidence="1 2">
    <name type="scientific">Planktothrix mougeotii LEGE 06226</name>
    <dbReference type="NCBI Taxonomy" id="1828728"/>
    <lineage>
        <taxon>Bacteria</taxon>
        <taxon>Bacillati</taxon>
        <taxon>Cyanobacteriota</taxon>
        <taxon>Cyanophyceae</taxon>
        <taxon>Oscillatoriophycideae</taxon>
        <taxon>Oscillatoriales</taxon>
        <taxon>Microcoleaceae</taxon>
        <taxon>Planktothrix</taxon>
    </lineage>
</organism>
<keyword evidence="2" id="KW-1185">Reference proteome</keyword>
<dbReference type="Proteomes" id="UP000640725">
    <property type="component" value="Unassembled WGS sequence"/>
</dbReference>